<feature type="compositionally biased region" description="Low complexity" evidence="4">
    <location>
        <begin position="1"/>
        <end position="30"/>
    </location>
</feature>
<sequence>MTLTDRSASTTTPAAPPGSSTGSSTRSPGAERGSDDTASRIWHSWTPVRQRTRPAIVRGAGYHVWDDAGRRYLDATSSALNAVCGYGESRIEAAARTQAAQLHHFELSRFTHRPAAALAERLTGLLGGPLTRTVLVNSGSEAVEAAVRIAIDLWPLRGEPRSRVVTLERGYHGSTALCQSLSGLPHLANRYRDPIPVTRVPLPREGAALRTADGLERAFELIEQAVAEPHEDGPPAAVVLEPLLNVGGGIVLPPGLLARLRRLCDRTGALLILDEVFTGLGRTGAWFASQHEDVRPDLMVLSKGLNGGYAPIGAAVAAGHLAEDFAAEPVVGGLRYGHTTSGHAIACAAALATLDVIEEDGLVARSARHGADLLDALTAGATGPLVTDVRGRGLVVTVEMADADLAARLVQAATARRLLLRQQGRAVMAVPPLTIDETGVREIAESVAGALDDVRTGGRP</sequence>
<gene>
    <name evidence="5" type="ORF">ACFQS1_16215</name>
</gene>
<dbReference type="InterPro" id="IPR005814">
    <property type="entry name" value="Aminotrans_3"/>
</dbReference>
<dbReference type="PROSITE" id="PS00600">
    <property type="entry name" value="AA_TRANSFER_CLASS_3"/>
    <property type="match status" value="1"/>
</dbReference>
<keyword evidence="5" id="KW-0032">Aminotransferase</keyword>
<evidence type="ECO:0000313" key="5">
    <source>
        <dbReference type="EMBL" id="MFC7275534.1"/>
    </source>
</evidence>
<dbReference type="GO" id="GO:0008483">
    <property type="term" value="F:transaminase activity"/>
    <property type="evidence" value="ECO:0007669"/>
    <property type="project" value="UniProtKB-KW"/>
</dbReference>
<dbReference type="Gene3D" id="3.40.640.10">
    <property type="entry name" value="Type I PLP-dependent aspartate aminotransferase-like (Major domain)"/>
    <property type="match status" value="1"/>
</dbReference>
<dbReference type="InterPro" id="IPR049704">
    <property type="entry name" value="Aminotrans_3_PPA_site"/>
</dbReference>
<dbReference type="Gene3D" id="3.90.1150.10">
    <property type="entry name" value="Aspartate Aminotransferase, domain 1"/>
    <property type="match status" value="1"/>
</dbReference>
<name>A0ABW2HUR6_9ACTN</name>
<evidence type="ECO:0000256" key="4">
    <source>
        <dbReference type="SAM" id="MobiDB-lite"/>
    </source>
</evidence>
<dbReference type="EMBL" id="JBHTBJ010000010">
    <property type="protein sequence ID" value="MFC7275534.1"/>
    <property type="molecule type" value="Genomic_DNA"/>
</dbReference>
<dbReference type="InterPro" id="IPR015424">
    <property type="entry name" value="PyrdxlP-dep_Trfase"/>
</dbReference>
<evidence type="ECO:0000256" key="3">
    <source>
        <dbReference type="RuleBase" id="RU003560"/>
    </source>
</evidence>
<comment type="caution">
    <text evidence="5">The sequence shown here is derived from an EMBL/GenBank/DDBJ whole genome shotgun (WGS) entry which is preliminary data.</text>
</comment>
<keyword evidence="6" id="KW-1185">Reference proteome</keyword>
<keyword evidence="5" id="KW-0808">Transferase</keyword>
<organism evidence="5 6">
    <name type="scientific">Paractinoplanes rhizophilus</name>
    <dbReference type="NCBI Taxonomy" id="1416877"/>
    <lineage>
        <taxon>Bacteria</taxon>
        <taxon>Bacillati</taxon>
        <taxon>Actinomycetota</taxon>
        <taxon>Actinomycetes</taxon>
        <taxon>Micromonosporales</taxon>
        <taxon>Micromonosporaceae</taxon>
        <taxon>Paractinoplanes</taxon>
    </lineage>
</organism>
<dbReference type="CDD" id="cd00610">
    <property type="entry name" value="OAT_like"/>
    <property type="match status" value="1"/>
</dbReference>
<dbReference type="RefSeq" id="WP_378968754.1">
    <property type="nucleotide sequence ID" value="NZ_JBHTBJ010000010.1"/>
</dbReference>
<reference evidence="6" key="1">
    <citation type="journal article" date="2019" name="Int. J. Syst. Evol. Microbiol.">
        <title>The Global Catalogue of Microorganisms (GCM) 10K type strain sequencing project: providing services to taxonomists for standard genome sequencing and annotation.</title>
        <authorList>
            <consortium name="The Broad Institute Genomics Platform"/>
            <consortium name="The Broad Institute Genome Sequencing Center for Infectious Disease"/>
            <person name="Wu L."/>
            <person name="Ma J."/>
        </authorList>
    </citation>
    <scope>NUCLEOTIDE SEQUENCE [LARGE SCALE GENOMIC DNA]</scope>
    <source>
        <strain evidence="6">XZYJT-10</strain>
    </source>
</reference>
<dbReference type="PANTHER" id="PTHR43094">
    <property type="entry name" value="AMINOTRANSFERASE"/>
    <property type="match status" value="1"/>
</dbReference>
<comment type="similarity">
    <text evidence="1 3">Belongs to the class-III pyridoxal-phosphate-dependent aminotransferase family.</text>
</comment>
<evidence type="ECO:0000313" key="6">
    <source>
        <dbReference type="Proteomes" id="UP001596548"/>
    </source>
</evidence>
<accession>A0ABW2HUR6</accession>
<dbReference type="PIRSF" id="PIRSF000521">
    <property type="entry name" value="Transaminase_4ab_Lys_Orn"/>
    <property type="match status" value="1"/>
</dbReference>
<dbReference type="InterPro" id="IPR015422">
    <property type="entry name" value="PyrdxlP-dep_Trfase_small"/>
</dbReference>
<evidence type="ECO:0000256" key="2">
    <source>
        <dbReference type="ARBA" id="ARBA00022898"/>
    </source>
</evidence>
<dbReference type="PANTHER" id="PTHR43094:SF1">
    <property type="entry name" value="AMINOTRANSFERASE CLASS-III"/>
    <property type="match status" value="1"/>
</dbReference>
<feature type="region of interest" description="Disordered" evidence="4">
    <location>
        <begin position="1"/>
        <end position="45"/>
    </location>
</feature>
<keyword evidence="2 3" id="KW-0663">Pyridoxal phosphate</keyword>
<proteinExistence type="inferred from homology"/>
<dbReference type="Pfam" id="PF00202">
    <property type="entry name" value="Aminotran_3"/>
    <property type="match status" value="1"/>
</dbReference>
<dbReference type="SUPFAM" id="SSF53383">
    <property type="entry name" value="PLP-dependent transferases"/>
    <property type="match status" value="1"/>
</dbReference>
<evidence type="ECO:0000256" key="1">
    <source>
        <dbReference type="ARBA" id="ARBA00008954"/>
    </source>
</evidence>
<dbReference type="Proteomes" id="UP001596548">
    <property type="component" value="Unassembled WGS sequence"/>
</dbReference>
<dbReference type="InterPro" id="IPR015421">
    <property type="entry name" value="PyrdxlP-dep_Trfase_major"/>
</dbReference>
<protein>
    <submittedName>
        <fullName evidence="5">Aspartate aminotransferase family protein</fullName>
    </submittedName>
</protein>